<dbReference type="EMBL" id="BMAW01037495">
    <property type="protein sequence ID" value="GFU48665.1"/>
    <property type="molecule type" value="Genomic_DNA"/>
</dbReference>
<reference evidence="2" key="1">
    <citation type="submission" date="2020-08" db="EMBL/GenBank/DDBJ databases">
        <title>Multicomponent nature underlies the extraordinary mechanical properties of spider dragline silk.</title>
        <authorList>
            <person name="Kono N."/>
            <person name="Nakamura H."/>
            <person name="Mori M."/>
            <person name="Yoshida Y."/>
            <person name="Ohtoshi R."/>
            <person name="Malay A.D."/>
            <person name="Moran D.A.P."/>
            <person name="Tomita M."/>
            <person name="Numata K."/>
            <person name="Arakawa K."/>
        </authorList>
    </citation>
    <scope>NUCLEOTIDE SEQUENCE</scope>
</reference>
<protein>
    <submittedName>
        <fullName evidence="2">Uncharacterized protein</fullName>
    </submittedName>
</protein>
<comment type="caution">
    <text evidence="2">The sequence shown here is derived from an EMBL/GenBank/DDBJ whole genome shotgun (WGS) entry which is preliminary data.</text>
</comment>
<feature type="compositionally biased region" description="Basic and acidic residues" evidence="1">
    <location>
        <begin position="112"/>
        <end position="129"/>
    </location>
</feature>
<evidence type="ECO:0000313" key="2">
    <source>
        <dbReference type="EMBL" id="GFU48665.1"/>
    </source>
</evidence>
<accession>A0A8X6R5K9</accession>
<dbReference type="AlphaFoldDB" id="A0A8X6R5K9"/>
<feature type="region of interest" description="Disordered" evidence="1">
    <location>
        <begin position="104"/>
        <end position="137"/>
    </location>
</feature>
<keyword evidence="3" id="KW-1185">Reference proteome</keyword>
<evidence type="ECO:0000256" key="1">
    <source>
        <dbReference type="SAM" id="MobiDB-lite"/>
    </source>
</evidence>
<evidence type="ECO:0000313" key="3">
    <source>
        <dbReference type="Proteomes" id="UP000887013"/>
    </source>
</evidence>
<organism evidence="2 3">
    <name type="scientific">Nephila pilipes</name>
    <name type="common">Giant wood spider</name>
    <name type="synonym">Nephila maculata</name>
    <dbReference type="NCBI Taxonomy" id="299642"/>
    <lineage>
        <taxon>Eukaryota</taxon>
        <taxon>Metazoa</taxon>
        <taxon>Ecdysozoa</taxon>
        <taxon>Arthropoda</taxon>
        <taxon>Chelicerata</taxon>
        <taxon>Arachnida</taxon>
        <taxon>Araneae</taxon>
        <taxon>Araneomorphae</taxon>
        <taxon>Entelegynae</taxon>
        <taxon>Araneoidea</taxon>
        <taxon>Nephilidae</taxon>
        <taxon>Nephila</taxon>
    </lineage>
</organism>
<dbReference type="Proteomes" id="UP000887013">
    <property type="component" value="Unassembled WGS sequence"/>
</dbReference>
<proteinExistence type="predicted"/>
<sequence length="137" mass="15527">MEEHSYDEPKRQEYQNYVIEFFGLKDNIANGIKKSLCPNQCGSNLDSQELDATSSNPYYAANPSPHITSIKIKASNKDGFKSPTKTVKQPRKDVNFTLQISNPFDALIQQPDENRDPLSKQQKTSDDKIPPVMIRLP</sequence>
<gene>
    <name evidence="2" type="ORF">NPIL_99281</name>
</gene>
<name>A0A8X6R5K9_NEPPI</name>